<evidence type="ECO:0000313" key="2">
    <source>
        <dbReference type="Proteomes" id="UP000254340"/>
    </source>
</evidence>
<name>A0A377X8G6_KLEPN</name>
<dbReference type="AlphaFoldDB" id="A0A377X8G6"/>
<protein>
    <submittedName>
        <fullName evidence="1">Uncharacterized protein</fullName>
    </submittedName>
</protein>
<dbReference type="Proteomes" id="UP000254340">
    <property type="component" value="Unassembled WGS sequence"/>
</dbReference>
<sequence>MLWTLDNRLGGALFLNLSLAKHHDPVGAFGGQRQIVGDKPARRYPTRDGRISSRSRMALLHRDVEGAGGLVSNNQIRLQGNGDGYQHPLFHPARQLMRILVKTLFRVAETDFSEQVKNLLSALSGGEGLMQPQDLFHLLTNGFYRVERITGILRDQADAHSAQAVQAFIRPVANHFAIEDNPPGIPAGIIRQQADNGLRGGGFPRAGFSDEGQHFAALDGKADVVHHLAPFAPRAVADA</sequence>
<reference evidence="1 2" key="1">
    <citation type="submission" date="2018-06" db="EMBL/GenBank/DDBJ databases">
        <authorList>
            <consortium name="Pathogen Informatics"/>
            <person name="Doyle S."/>
        </authorList>
    </citation>
    <scope>NUCLEOTIDE SEQUENCE [LARGE SCALE GENOMIC DNA]</scope>
    <source>
        <strain evidence="1 2">NCTC5047</strain>
    </source>
</reference>
<proteinExistence type="predicted"/>
<dbReference type="AntiFam" id="ANF00095">
    <property type="entry name" value="Shadow ORF (opposite ABC transporters)"/>
</dbReference>
<dbReference type="EMBL" id="UGLH01000004">
    <property type="protein sequence ID" value="STT73055.1"/>
    <property type="molecule type" value="Genomic_DNA"/>
</dbReference>
<evidence type="ECO:0000313" key="1">
    <source>
        <dbReference type="EMBL" id="STT73055.1"/>
    </source>
</evidence>
<accession>A0A377X8G6</accession>
<organism evidence="1 2">
    <name type="scientific">Klebsiella pneumoniae</name>
    <dbReference type="NCBI Taxonomy" id="573"/>
    <lineage>
        <taxon>Bacteria</taxon>
        <taxon>Pseudomonadati</taxon>
        <taxon>Pseudomonadota</taxon>
        <taxon>Gammaproteobacteria</taxon>
        <taxon>Enterobacterales</taxon>
        <taxon>Enterobacteriaceae</taxon>
        <taxon>Klebsiella/Raoultella group</taxon>
        <taxon>Klebsiella</taxon>
        <taxon>Klebsiella pneumoniae complex</taxon>
    </lineage>
</organism>
<gene>
    <name evidence="1" type="ORF">NCTC5047_00741</name>
</gene>